<keyword evidence="2" id="KW-1185">Reference proteome</keyword>
<evidence type="ECO:0008006" key="3">
    <source>
        <dbReference type="Google" id="ProtNLM"/>
    </source>
</evidence>
<protein>
    <recommendedName>
        <fullName evidence="3">Lipoprotein</fullName>
    </recommendedName>
</protein>
<evidence type="ECO:0000313" key="2">
    <source>
        <dbReference type="Proteomes" id="UP000473885"/>
    </source>
</evidence>
<sequence>MKKAKYIILLIILIICSLSVGCMKIDKLNGENISTPNNNLIPIEGTWKIEIYSCLDSNLKDNNLNQWKNKYAIFNKDNIVLGDEVCENPQYKIKKVNSDQYFLYRLRINPGNINIKNKEIEIISVSSDDKPFYDFAKISDEQLLINLENCILSLKKVSKDTNINKDNFINKDKSKSSGKTKKNKEEVLRSGVLLGLKSVEEDEEYPFKSKTNYRTLWISSTNKSLNPVIEVSNLFLPRKTGFCELGLNRQTLEKNDCDVLFTKFYSNTSPKNNVTTTSTDKDIYRNILFVGNDYISTEYTKINKSSEGRFYKLKVIPIDNISIDMGVKISEVAGITGKKSLESSTESYLLSKGKEEANKLSKNSREQDFFLDRRNGHWIMKGRLYGIHDKKIYRDFNINFPIPKKMLNYDELQISWNSIKSKVPDAIDAYTSPNKDLALIITNGKIYIYTIENDKLSNKPIYNIDIKNEKVVMAEWAMGDYVEKWKEAIVKNKEVKFINKH</sequence>
<dbReference type="PROSITE" id="PS51257">
    <property type="entry name" value="PROKAR_LIPOPROTEIN"/>
    <property type="match status" value="1"/>
</dbReference>
<dbReference type="RefSeq" id="WP_163249250.1">
    <property type="nucleotide sequence ID" value="NZ_SXDP01000005.1"/>
</dbReference>
<dbReference type="EMBL" id="SXDP01000005">
    <property type="protein sequence ID" value="NEZ47161.1"/>
    <property type="molecule type" value="Genomic_DNA"/>
</dbReference>
<reference evidence="1 2" key="1">
    <citation type="submission" date="2019-04" db="EMBL/GenBank/DDBJ databases">
        <title>Genome sequencing of Clostridium botulinum Groups I-IV and Clostridium butyricum.</title>
        <authorList>
            <person name="Brunt J."/>
            <person name="Van Vliet A.H.M."/>
            <person name="Stringer S.C."/>
            <person name="Carter A.T."/>
            <person name="Peck M.W."/>
        </authorList>
    </citation>
    <scope>NUCLEOTIDE SEQUENCE [LARGE SCALE GENOMIC DNA]</scope>
    <source>
        <strain evidence="1 2">IFR 18/094</strain>
    </source>
</reference>
<comment type="caution">
    <text evidence="1">The sequence shown here is derived from an EMBL/GenBank/DDBJ whole genome shotgun (WGS) entry which is preliminary data.</text>
</comment>
<evidence type="ECO:0000313" key="1">
    <source>
        <dbReference type="EMBL" id="NEZ47161.1"/>
    </source>
</evidence>
<proteinExistence type="predicted"/>
<name>A0A6M0RA78_9CLOT</name>
<gene>
    <name evidence="1" type="ORF">FDF74_08055</name>
</gene>
<dbReference type="Proteomes" id="UP000473885">
    <property type="component" value="Unassembled WGS sequence"/>
</dbReference>
<accession>A0A6M0RA78</accession>
<dbReference type="AlphaFoldDB" id="A0A6M0RA78"/>
<organism evidence="1 2">
    <name type="scientific">Clostridium niameyense</name>
    <dbReference type="NCBI Taxonomy" id="1622073"/>
    <lineage>
        <taxon>Bacteria</taxon>
        <taxon>Bacillati</taxon>
        <taxon>Bacillota</taxon>
        <taxon>Clostridia</taxon>
        <taxon>Eubacteriales</taxon>
        <taxon>Clostridiaceae</taxon>
        <taxon>Clostridium</taxon>
    </lineage>
</organism>